<feature type="signal peptide" evidence="1">
    <location>
        <begin position="1"/>
        <end position="21"/>
    </location>
</feature>
<evidence type="ECO:0000313" key="7">
    <source>
        <dbReference type="Proteomes" id="UP000235392"/>
    </source>
</evidence>
<evidence type="ECO:0000313" key="4">
    <source>
        <dbReference type="EMBL" id="PLW50063.1"/>
    </source>
</evidence>
<dbReference type="EMBL" id="PGCI01000837">
    <property type="protein sequence ID" value="PLW13906.1"/>
    <property type="molecule type" value="Genomic_DNA"/>
</dbReference>
<name>A0A2N5VJA1_9BASI</name>
<protein>
    <submittedName>
        <fullName evidence="4">Uncharacterized protein</fullName>
    </submittedName>
</protein>
<evidence type="ECO:0000313" key="2">
    <source>
        <dbReference type="EMBL" id="PLW13906.1"/>
    </source>
</evidence>
<dbReference type="AlphaFoldDB" id="A0A2N5VJA1"/>
<feature type="chain" id="PRO_5036045657" evidence="1">
    <location>
        <begin position="22"/>
        <end position="197"/>
    </location>
</feature>
<gene>
    <name evidence="4" type="ORF">PCANC_08211</name>
    <name evidence="3" type="ORF">PCANC_13704</name>
    <name evidence="5" type="ORF">PCASD_01508</name>
    <name evidence="2" type="ORF">PCASD_19853</name>
</gene>
<evidence type="ECO:0000256" key="1">
    <source>
        <dbReference type="SAM" id="SignalP"/>
    </source>
</evidence>
<dbReference type="EMBL" id="PGCJ01000898">
    <property type="protein sequence ID" value="PLW15345.1"/>
    <property type="molecule type" value="Genomic_DNA"/>
</dbReference>
<comment type="caution">
    <text evidence="4">The sequence shown here is derived from an EMBL/GenBank/DDBJ whole genome shotgun (WGS) entry which is preliminary data.</text>
</comment>
<keyword evidence="1" id="KW-0732">Signal</keyword>
<dbReference type="EMBL" id="PGCJ01000092">
    <property type="protein sequence ID" value="PLW50063.1"/>
    <property type="molecule type" value="Genomic_DNA"/>
</dbReference>
<proteinExistence type="predicted"/>
<reference evidence="6 7" key="1">
    <citation type="submission" date="2017-11" db="EMBL/GenBank/DDBJ databases">
        <title>De novo assembly and phasing of dikaryotic genomes from two isolates of Puccinia coronata f. sp. avenae, the causal agent of oat crown rust.</title>
        <authorList>
            <person name="Miller M.E."/>
            <person name="Zhang Y."/>
            <person name="Omidvar V."/>
            <person name="Sperschneider J."/>
            <person name="Schwessinger B."/>
            <person name="Raley C."/>
            <person name="Palmer J.M."/>
            <person name="Garnica D."/>
            <person name="Upadhyaya N."/>
            <person name="Rathjen J."/>
            <person name="Taylor J.M."/>
            <person name="Park R.F."/>
            <person name="Dodds P.N."/>
            <person name="Hirsch C.D."/>
            <person name="Kianian S.F."/>
            <person name="Figueroa M."/>
        </authorList>
    </citation>
    <scope>NUCLEOTIDE SEQUENCE [LARGE SCALE GENOMIC DNA]</scope>
    <source>
        <strain evidence="4">12NC29</strain>
        <strain evidence="2">12SD80</strain>
    </source>
</reference>
<dbReference type="Proteomes" id="UP000235388">
    <property type="component" value="Unassembled WGS sequence"/>
</dbReference>
<dbReference type="Proteomes" id="UP000235392">
    <property type="component" value="Unassembled WGS sequence"/>
</dbReference>
<organism evidence="4 6">
    <name type="scientific">Puccinia coronata f. sp. avenae</name>
    <dbReference type="NCBI Taxonomy" id="200324"/>
    <lineage>
        <taxon>Eukaryota</taxon>
        <taxon>Fungi</taxon>
        <taxon>Dikarya</taxon>
        <taxon>Basidiomycota</taxon>
        <taxon>Pucciniomycotina</taxon>
        <taxon>Pucciniomycetes</taxon>
        <taxon>Pucciniales</taxon>
        <taxon>Pucciniaceae</taxon>
        <taxon>Puccinia</taxon>
    </lineage>
</organism>
<keyword evidence="6" id="KW-1185">Reference proteome</keyword>
<evidence type="ECO:0000313" key="5">
    <source>
        <dbReference type="EMBL" id="PLW50569.1"/>
    </source>
</evidence>
<accession>A0A2N5VJA1</accession>
<evidence type="ECO:0000313" key="3">
    <source>
        <dbReference type="EMBL" id="PLW15345.1"/>
    </source>
</evidence>
<dbReference type="EMBL" id="PGCI01000010">
    <property type="protein sequence ID" value="PLW50569.1"/>
    <property type="molecule type" value="Genomic_DNA"/>
</dbReference>
<evidence type="ECO:0000313" key="6">
    <source>
        <dbReference type="Proteomes" id="UP000235388"/>
    </source>
</evidence>
<sequence length="197" mass="22505">MKLSVLNGILLSLALAGGIIATPGYEMAMRPRIKIPSPRTTEAQTKVLDYQELMKDQKDVIHRRVTEKTPYMQFKCVKVSNPSETPGDQHLVTLVETPEGPHGKIITHFKGGLVYAPGEAWLHLSAIHPRGSRWCIRKRLGEKYSRSQPILTGEHQKMRIPTWDFDQDMTFRVYWLGYAKPDDEEARSATYARLDEE</sequence>